<evidence type="ECO:0000256" key="2">
    <source>
        <dbReference type="ARBA" id="ARBA00022112"/>
    </source>
</evidence>
<evidence type="ECO:0000313" key="6">
    <source>
        <dbReference type="Proteomes" id="UP000092024"/>
    </source>
</evidence>
<sequence>MKVQDIIDNVLRDSCGDKRLEKTCDVLASGHPDMEVSGIVTTFMATVGVIQRAIELGANLIITHEPTYFTGADHLDWLQDDPVYLAKKQLIEQHEIAIWRFHDHMHMAKTDRIYDGLIRRLGWEGKQLDPLSPWGYGIEETTVQELTAFLKERLGMDHIRIVGRPDMGCSRIGILVGGGSLGLGKEHMPMELMRDRDLDVMICGEITEWTLCAYVNDAAMLGMNKAMIIVGHERTEEWGMKDMAEWLKPLAGGSPVYFVDAKEPFSYL</sequence>
<dbReference type="EMBL" id="LYPA01000050">
    <property type="protein sequence ID" value="OBR66189.1"/>
    <property type="molecule type" value="Genomic_DNA"/>
</dbReference>
<dbReference type="Proteomes" id="UP000092024">
    <property type="component" value="Unassembled WGS sequence"/>
</dbReference>
<feature type="binding site" evidence="4">
    <location>
        <position position="232"/>
    </location>
    <ligand>
        <name>a divalent metal cation</name>
        <dbReference type="ChEBI" id="CHEBI:60240"/>
        <label>1</label>
    </ligand>
</feature>
<evidence type="ECO:0000256" key="3">
    <source>
        <dbReference type="ARBA" id="ARBA00022723"/>
    </source>
</evidence>
<gene>
    <name evidence="5" type="ORF">A7K91_20880</name>
</gene>
<reference evidence="5 6" key="1">
    <citation type="submission" date="2016-05" db="EMBL/GenBank/DDBJ databases">
        <title>Paenibacillus oryzae. sp. nov., isolated from the rice root.</title>
        <authorList>
            <person name="Zhang J."/>
            <person name="Zhang X."/>
        </authorList>
    </citation>
    <scope>NUCLEOTIDE SEQUENCE [LARGE SCALE GENOMIC DNA]</scope>
    <source>
        <strain evidence="5 6">1DrF-4</strain>
    </source>
</reference>
<feature type="binding site" evidence="4">
    <location>
        <position position="236"/>
    </location>
    <ligand>
        <name>a divalent metal cation</name>
        <dbReference type="ChEBI" id="CHEBI:60240"/>
        <label>1</label>
    </ligand>
</feature>
<proteinExistence type="inferred from homology"/>
<dbReference type="InterPro" id="IPR002678">
    <property type="entry name" value="DUF34/NIF3"/>
</dbReference>
<dbReference type="RefSeq" id="WP_068682374.1">
    <property type="nucleotide sequence ID" value="NZ_LYPA01000050.1"/>
</dbReference>
<evidence type="ECO:0000256" key="1">
    <source>
        <dbReference type="ARBA" id="ARBA00006964"/>
    </source>
</evidence>
<dbReference type="PANTHER" id="PTHR13799:SF14">
    <property type="entry name" value="GTP CYCLOHYDROLASE 1 TYPE 2 HOMOLOG"/>
    <property type="match status" value="1"/>
</dbReference>
<dbReference type="Pfam" id="PF01784">
    <property type="entry name" value="DUF34_NIF3"/>
    <property type="match status" value="1"/>
</dbReference>
<protein>
    <recommendedName>
        <fullName evidence="2">GTP cyclohydrolase 1 type 2 homolog</fullName>
    </recommendedName>
</protein>
<name>A0A1A5YKQ4_9BACL</name>
<dbReference type="Gene3D" id="3.40.1390.30">
    <property type="entry name" value="NIF3 (NGG1p interacting factor 3)-like"/>
    <property type="match status" value="2"/>
</dbReference>
<evidence type="ECO:0000313" key="5">
    <source>
        <dbReference type="EMBL" id="OBR66189.1"/>
    </source>
</evidence>
<organism evidence="5 6">
    <name type="scientific">Paenibacillus oryzae</name>
    <dbReference type="NCBI Taxonomy" id="1844972"/>
    <lineage>
        <taxon>Bacteria</taxon>
        <taxon>Bacillati</taxon>
        <taxon>Bacillota</taxon>
        <taxon>Bacilli</taxon>
        <taxon>Bacillales</taxon>
        <taxon>Paenibacillaceae</taxon>
        <taxon>Paenibacillus</taxon>
    </lineage>
</organism>
<evidence type="ECO:0000256" key="4">
    <source>
        <dbReference type="PIRSR" id="PIRSR602678-1"/>
    </source>
</evidence>
<keyword evidence="6" id="KW-1185">Reference proteome</keyword>
<dbReference type="InterPro" id="IPR036069">
    <property type="entry name" value="DUF34/NIF3_sf"/>
</dbReference>
<comment type="caution">
    <text evidence="5">The sequence shown here is derived from an EMBL/GenBank/DDBJ whole genome shotgun (WGS) entry which is preliminary data.</text>
</comment>
<dbReference type="AlphaFoldDB" id="A0A1A5YKQ4"/>
<dbReference type="PANTHER" id="PTHR13799">
    <property type="entry name" value="NGG1 INTERACTING FACTOR 3"/>
    <property type="match status" value="1"/>
</dbReference>
<keyword evidence="3 4" id="KW-0479">Metal-binding</keyword>
<dbReference type="OrthoDB" id="1116574at2"/>
<dbReference type="GO" id="GO:0046872">
    <property type="term" value="F:metal ion binding"/>
    <property type="evidence" value="ECO:0007669"/>
    <property type="project" value="UniProtKB-KW"/>
</dbReference>
<accession>A0A1A5YKQ4</accession>
<dbReference type="GO" id="GO:0005737">
    <property type="term" value="C:cytoplasm"/>
    <property type="evidence" value="ECO:0007669"/>
    <property type="project" value="TreeGrafter"/>
</dbReference>
<dbReference type="SUPFAM" id="SSF102705">
    <property type="entry name" value="NIF3 (NGG1p interacting factor 3)-like"/>
    <property type="match status" value="1"/>
</dbReference>
<feature type="binding site" evidence="4">
    <location>
        <position position="64"/>
    </location>
    <ligand>
        <name>a divalent metal cation</name>
        <dbReference type="ChEBI" id="CHEBI:60240"/>
        <label>2</label>
    </ligand>
</feature>
<comment type="similarity">
    <text evidence="1">Belongs to the GTP cyclohydrolase I type 2/NIF3 family.</text>
</comment>
<dbReference type="STRING" id="1844972.A7K91_20880"/>